<comment type="caution">
    <text evidence="4">The sequence shown here is derived from an EMBL/GenBank/DDBJ whole genome shotgun (WGS) entry which is preliminary data.</text>
</comment>
<accession>A0ABD2ZJL2</accession>
<reference evidence="4 5" key="1">
    <citation type="submission" date="2024-11" db="EMBL/GenBank/DDBJ databases">
        <title>A near-complete genome assembly of Cinchona calisaya.</title>
        <authorList>
            <person name="Lian D.C."/>
            <person name="Zhao X.W."/>
            <person name="Wei L."/>
        </authorList>
    </citation>
    <scope>NUCLEOTIDE SEQUENCE [LARGE SCALE GENOMIC DNA]</scope>
    <source>
        <tissue evidence="4">Nenye</tissue>
    </source>
</reference>
<protein>
    <recommendedName>
        <fullName evidence="3">Cystatin domain-containing protein</fullName>
    </recommendedName>
</protein>
<keyword evidence="1" id="KW-0646">Protease inhibitor</keyword>
<dbReference type="EMBL" id="JBJUIK010000008">
    <property type="protein sequence ID" value="KAL3519319.1"/>
    <property type="molecule type" value="Genomic_DNA"/>
</dbReference>
<dbReference type="Proteomes" id="UP001630127">
    <property type="component" value="Unassembled WGS sequence"/>
</dbReference>
<dbReference type="InterPro" id="IPR000010">
    <property type="entry name" value="Cystatin_dom"/>
</dbReference>
<evidence type="ECO:0000259" key="3">
    <source>
        <dbReference type="SMART" id="SM00043"/>
    </source>
</evidence>
<proteinExistence type="predicted"/>
<evidence type="ECO:0000256" key="2">
    <source>
        <dbReference type="ARBA" id="ARBA00022704"/>
    </source>
</evidence>
<name>A0ABD2ZJL2_9GENT</name>
<dbReference type="SMART" id="SM00043">
    <property type="entry name" value="CY"/>
    <property type="match status" value="1"/>
</dbReference>
<dbReference type="SUPFAM" id="SSF54403">
    <property type="entry name" value="Cystatin/monellin"/>
    <property type="match status" value="1"/>
</dbReference>
<keyword evidence="2" id="KW-0789">Thiol protease inhibitor</keyword>
<keyword evidence="5" id="KW-1185">Reference proteome</keyword>
<dbReference type="Pfam" id="PF16845">
    <property type="entry name" value="SQAPI"/>
    <property type="match status" value="1"/>
</dbReference>
<evidence type="ECO:0000256" key="1">
    <source>
        <dbReference type="ARBA" id="ARBA00022690"/>
    </source>
</evidence>
<dbReference type="GO" id="GO:0004869">
    <property type="term" value="F:cysteine-type endopeptidase inhibitor activity"/>
    <property type="evidence" value="ECO:0007669"/>
    <property type="project" value="UniProtKB-KW"/>
</dbReference>
<evidence type="ECO:0000313" key="4">
    <source>
        <dbReference type="EMBL" id="KAL3519319.1"/>
    </source>
</evidence>
<dbReference type="PANTHER" id="PTHR47364:SF2">
    <property type="entry name" value="CYSTEINE PROTEINASE INHIBITOR 5"/>
    <property type="match status" value="1"/>
</dbReference>
<evidence type="ECO:0000313" key="5">
    <source>
        <dbReference type="Proteomes" id="UP001630127"/>
    </source>
</evidence>
<gene>
    <name evidence="4" type="ORF">ACH5RR_017468</name>
</gene>
<organism evidence="4 5">
    <name type="scientific">Cinchona calisaya</name>
    <dbReference type="NCBI Taxonomy" id="153742"/>
    <lineage>
        <taxon>Eukaryota</taxon>
        <taxon>Viridiplantae</taxon>
        <taxon>Streptophyta</taxon>
        <taxon>Embryophyta</taxon>
        <taxon>Tracheophyta</taxon>
        <taxon>Spermatophyta</taxon>
        <taxon>Magnoliopsida</taxon>
        <taxon>eudicotyledons</taxon>
        <taxon>Gunneridae</taxon>
        <taxon>Pentapetalae</taxon>
        <taxon>asterids</taxon>
        <taxon>lamiids</taxon>
        <taxon>Gentianales</taxon>
        <taxon>Rubiaceae</taxon>
        <taxon>Cinchonoideae</taxon>
        <taxon>Cinchoneae</taxon>
        <taxon>Cinchona</taxon>
    </lineage>
</organism>
<dbReference type="Gene3D" id="3.10.450.10">
    <property type="match status" value="1"/>
</dbReference>
<feature type="domain" description="Cystatin" evidence="3">
    <location>
        <begin position="4"/>
        <end position="84"/>
    </location>
</feature>
<dbReference type="CDD" id="cd00042">
    <property type="entry name" value="CY"/>
    <property type="match status" value="1"/>
</dbReference>
<dbReference type="PANTHER" id="PTHR47364">
    <property type="entry name" value="CYSTEINE PROTEINASE INHIBITOR 5"/>
    <property type="match status" value="1"/>
</dbReference>
<dbReference type="AlphaFoldDB" id="A0ABD2ZJL2"/>
<dbReference type="InterPro" id="IPR046350">
    <property type="entry name" value="Cystatin_sf"/>
</dbReference>
<sequence>MGKDRPEGPEAIEIAKFAIDKHNKEAKTKLQFESLVKAEKQVVEGINYRIGINALDGTTSKVYGAIVLVEPWLKFKKLISFNPLSNQIRRML</sequence>